<dbReference type="Proteomes" id="UP001153076">
    <property type="component" value="Unassembled WGS sequence"/>
</dbReference>
<name>A0A9Q1JVV9_9CARY</name>
<sequence length="335" mass="38845">MLAGRHLPGCLEAMTHRGCMEAGPGFLFFLVGFSGPICLDLWWDHGSEMSGCQIRLTDDAHNNDYQMGFFANRKKFTNWTNRDDEKLLDILIEETVQGSIKFKCGLVRVILKNEGVNKEGSQIKNRYNDLGKKLRAWEFLMSKKGAEIYGKYKSFRKKVPANLEKMKSAFYRKHTIGEMSFAPGMVVSPSNQTQQSKGRAIDIEEHVGDSDEANEDDFGADVKCLGVEEKCTQLSQAKKDEEVHQALTILRMREELRRQPSLIKQEHPYHRIGFHMDVMDYIEKHKEEKFFMDLDDGFVVKYDYTMDEEDCTMDEEEDHAIDTIFVYTLERFHME</sequence>
<proteinExistence type="predicted"/>
<protein>
    <submittedName>
        <fullName evidence="1">Uncharacterized protein</fullName>
    </submittedName>
</protein>
<accession>A0A9Q1JVV9</accession>
<reference evidence="1" key="1">
    <citation type="submission" date="2022-04" db="EMBL/GenBank/DDBJ databases">
        <title>Carnegiea gigantea Genome sequencing and assembly v2.</title>
        <authorList>
            <person name="Copetti D."/>
            <person name="Sanderson M.J."/>
            <person name="Burquez A."/>
            <person name="Wojciechowski M.F."/>
        </authorList>
    </citation>
    <scope>NUCLEOTIDE SEQUENCE</scope>
    <source>
        <strain evidence="1">SGP5-SGP5p</strain>
        <tissue evidence="1">Aerial part</tissue>
    </source>
</reference>
<evidence type="ECO:0000313" key="2">
    <source>
        <dbReference type="Proteomes" id="UP001153076"/>
    </source>
</evidence>
<keyword evidence="2" id="KW-1185">Reference proteome</keyword>
<comment type="caution">
    <text evidence="1">The sequence shown here is derived from an EMBL/GenBank/DDBJ whole genome shotgun (WGS) entry which is preliminary data.</text>
</comment>
<evidence type="ECO:0000313" key="1">
    <source>
        <dbReference type="EMBL" id="KAJ8431871.1"/>
    </source>
</evidence>
<dbReference type="AlphaFoldDB" id="A0A9Q1JVV9"/>
<organism evidence="1 2">
    <name type="scientific">Carnegiea gigantea</name>
    <dbReference type="NCBI Taxonomy" id="171969"/>
    <lineage>
        <taxon>Eukaryota</taxon>
        <taxon>Viridiplantae</taxon>
        <taxon>Streptophyta</taxon>
        <taxon>Embryophyta</taxon>
        <taxon>Tracheophyta</taxon>
        <taxon>Spermatophyta</taxon>
        <taxon>Magnoliopsida</taxon>
        <taxon>eudicotyledons</taxon>
        <taxon>Gunneridae</taxon>
        <taxon>Pentapetalae</taxon>
        <taxon>Caryophyllales</taxon>
        <taxon>Cactineae</taxon>
        <taxon>Cactaceae</taxon>
        <taxon>Cactoideae</taxon>
        <taxon>Echinocereeae</taxon>
        <taxon>Carnegiea</taxon>
    </lineage>
</organism>
<dbReference type="EMBL" id="JAKOGI010000658">
    <property type="protein sequence ID" value="KAJ8431871.1"/>
    <property type="molecule type" value="Genomic_DNA"/>
</dbReference>
<gene>
    <name evidence="1" type="ORF">Cgig2_001563</name>
</gene>
<dbReference type="OrthoDB" id="1822085at2759"/>